<keyword evidence="3" id="KW-1185">Reference proteome</keyword>
<evidence type="ECO:0000313" key="2">
    <source>
        <dbReference type="EMBL" id="NYF39383.1"/>
    </source>
</evidence>
<evidence type="ECO:0000259" key="1">
    <source>
        <dbReference type="Pfam" id="PF17648"/>
    </source>
</evidence>
<dbReference type="RefSeq" id="WP_179819048.1">
    <property type="nucleotide sequence ID" value="NZ_CP192034.1"/>
</dbReference>
<proteinExistence type="predicted"/>
<feature type="domain" description="Luciferase" evidence="1">
    <location>
        <begin position="43"/>
        <end position="106"/>
    </location>
</feature>
<reference evidence="2 3" key="1">
    <citation type="submission" date="2020-07" db="EMBL/GenBank/DDBJ databases">
        <title>Sequencing the genomes of 1000 actinobacteria strains.</title>
        <authorList>
            <person name="Klenk H.-P."/>
        </authorList>
    </citation>
    <scope>NUCLEOTIDE SEQUENCE [LARGE SCALE GENOMIC DNA]</scope>
    <source>
        <strain evidence="2 3">DSM 45763</strain>
    </source>
</reference>
<comment type="caution">
    <text evidence="2">The sequence shown here is derived from an EMBL/GenBank/DDBJ whole genome shotgun (WGS) entry which is preliminary data.</text>
</comment>
<dbReference type="InterPro" id="IPR040841">
    <property type="entry name" value="Luciferase_dom"/>
</dbReference>
<protein>
    <recommendedName>
        <fullName evidence="1">Luciferase domain-containing protein</fullName>
    </recommendedName>
</protein>
<organism evidence="2 3">
    <name type="scientific">Streptosporangium sandarakinum</name>
    <dbReference type="NCBI Taxonomy" id="1260955"/>
    <lineage>
        <taxon>Bacteria</taxon>
        <taxon>Bacillati</taxon>
        <taxon>Actinomycetota</taxon>
        <taxon>Actinomycetes</taxon>
        <taxon>Streptosporangiales</taxon>
        <taxon>Streptosporangiaceae</taxon>
        <taxon>Streptosporangium</taxon>
    </lineage>
</organism>
<dbReference type="AlphaFoldDB" id="A0A852UVY9"/>
<name>A0A852UVY9_9ACTN</name>
<evidence type="ECO:0000313" key="3">
    <source>
        <dbReference type="Proteomes" id="UP000576393"/>
    </source>
</evidence>
<gene>
    <name evidence="2" type="ORF">HDA43_001542</name>
</gene>
<dbReference type="Proteomes" id="UP000576393">
    <property type="component" value="Unassembled WGS sequence"/>
</dbReference>
<sequence>MAVHARTSSRPTEGVAHVATQLSHWPALALKRTRRGIGFRSGGREIVRMRGDHTAELLLTTGVIDRWARVLTDCRRVVPGSGDGWVSMAIDGRADAELFLSLVSVAIKANQGDADPA</sequence>
<accession>A0A852UVY9</accession>
<dbReference type="Pfam" id="PF17648">
    <property type="entry name" value="Luciferase"/>
    <property type="match status" value="1"/>
</dbReference>
<dbReference type="EMBL" id="JACCCO010000001">
    <property type="protein sequence ID" value="NYF39383.1"/>
    <property type="molecule type" value="Genomic_DNA"/>
</dbReference>